<reference evidence="2" key="1">
    <citation type="submission" date="2014-09" db="EMBL/GenBank/DDBJ databases">
        <authorList>
            <person name="Mudge J."/>
            <person name="Ramaraj T."/>
            <person name="Lindquist I.E."/>
            <person name="Bharti A.K."/>
            <person name="Sundararajan A."/>
            <person name="Cameron C.T."/>
            <person name="Woodward J.E."/>
            <person name="May G.D."/>
            <person name="Brubaker C."/>
            <person name="Broadhvest J."/>
            <person name="Wilkins T.A."/>
        </authorList>
    </citation>
    <scope>NUCLEOTIDE SEQUENCE</scope>
    <source>
        <strain evidence="2">cv. AKA8401</strain>
    </source>
</reference>
<evidence type="ECO:0000313" key="1">
    <source>
        <dbReference type="EMBL" id="KHG04512.1"/>
    </source>
</evidence>
<sequence>MVMLHGQVSPGVVLQFKVSLEHGLDTWASLVAVWAYVDISKGTRAIHTGV</sequence>
<gene>
    <name evidence="1" type="ORF">F383_08760</name>
</gene>
<accession>A0A0B0MVW4</accession>
<proteinExistence type="predicted"/>
<dbReference type="EMBL" id="JRRC01412691">
    <property type="protein sequence ID" value="KHG04512.1"/>
    <property type="molecule type" value="Genomic_DNA"/>
</dbReference>
<evidence type="ECO:0000313" key="2">
    <source>
        <dbReference type="Proteomes" id="UP000032142"/>
    </source>
</evidence>
<dbReference type="AlphaFoldDB" id="A0A0B0MVW4"/>
<comment type="caution">
    <text evidence="1">The sequence shown here is derived from an EMBL/GenBank/DDBJ whole genome shotgun (WGS) entry which is preliminary data.</text>
</comment>
<organism evidence="1 2">
    <name type="scientific">Gossypium arboreum</name>
    <name type="common">Tree cotton</name>
    <name type="synonym">Gossypium nanking</name>
    <dbReference type="NCBI Taxonomy" id="29729"/>
    <lineage>
        <taxon>Eukaryota</taxon>
        <taxon>Viridiplantae</taxon>
        <taxon>Streptophyta</taxon>
        <taxon>Embryophyta</taxon>
        <taxon>Tracheophyta</taxon>
        <taxon>Spermatophyta</taxon>
        <taxon>Magnoliopsida</taxon>
        <taxon>eudicotyledons</taxon>
        <taxon>Gunneridae</taxon>
        <taxon>Pentapetalae</taxon>
        <taxon>rosids</taxon>
        <taxon>malvids</taxon>
        <taxon>Malvales</taxon>
        <taxon>Malvaceae</taxon>
        <taxon>Malvoideae</taxon>
        <taxon>Gossypium</taxon>
    </lineage>
</organism>
<protein>
    <submittedName>
        <fullName evidence="1">Uncharacterized protein</fullName>
    </submittedName>
</protein>
<dbReference type="Proteomes" id="UP000032142">
    <property type="component" value="Unassembled WGS sequence"/>
</dbReference>
<name>A0A0B0MVW4_GOSAR</name>
<keyword evidence="2" id="KW-1185">Reference proteome</keyword>